<dbReference type="InterPro" id="IPR002818">
    <property type="entry name" value="DJ-1/PfpI"/>
</dbReference>
<dbReference type="EMBL" id="CP029550">
    <property type="protein sequence ID" value="AWN40150.1"/>
    <property type="molecule type" value="Genomic_DNA"/>
</dbReference>
<dbReference type="InterPro" id="IPR029062">
    <property type="entry name" value="Class_I_gatase-like"/>
</dbReference>
<dbReference type="InterPro" id="IPR018060">
    <property type="entry name" value="HTH_AraC"/>
</dbReference>
<dbReference type="Pfam" id="PF12833">
    <property type="entry name" value="HTH_18"/>
    <property type="match status" value="1"/>
</dbReference>
<evidence type="ECO:0000313" key="5">
    <source>
        <dbReference type="Proteomes" id="UP000245926"/>
    </source>
</evidence>
<keyword evidence="2" id="KW-0804">Transcription</keyword>
<dbReference type="PANTHER" id="PTHR43130">
    <property type="entry name" value="ARAC-FAMILY TRANSCRIPTIONAL REGULATOR"/>
    <property type="match status" value="1"/>
</dbReference>
<dbReference type="CDD" id="cd03137">
    <property type="entry name" value="GATase1_AraC_1"/>
    <property type="match status" value="1"/>
</dbReference>
<keyword evidence="5" id="KW-1185">Reference proteome</keyword>
<feature type="domain" description="HTH araC/xylS-type" evidence="3">
    <location>
        <begin position="209"/>
        <end position="307"/>
    </location>
</feature>
<dbReference type="PANTHER" id="PTHR43130:SF3">
    <property type="entry name" value="HTH-TYPE TRANSCRIPTIONAL REGULATOR RV1931C"/>
    <property type="match status" value="1"/>
</dbReference>
<evidence type="ECO:0000259" key="3">
    <source>
        <dbReference type="PROSITE" id="PS01124"/>
    </source>
</evidence>
<dbReference type="PROSITE" id="PS01124">
    <property type="entry name" value="HTH_ARAC_FAMILY_2"/>
    <property type="match status" value="1"/>
</dbReference>
<dbReference type="SUPFAM" id="SSF52317">
    <property type="entry name" value="Class I glutamine amidotransferase-like"/>
    <property type="match status" value="1"/>
</dbReference>
<dbReference type="GO" id="GO:0043565">
    <property type="term" value="F:sequence-specific DNA binding"/>
    <property type="evidence" value="ECO:0007669"/>
    <property type="project" value="InterPro"/>
</dbReference>
<reference evidence="5" key="1">
    <citation type="submission" date="2018-05" db="EMBL/GenBank/DDBJ databases">
        <title>Complete Genome Sequence of Methylobacterium sp. 17SD2-17.</title>
        <authorList>
            <person name="Srinivasan S."/>
        </authorList>
    </citation>
    <scope>NUCLEOTIDE SEQUENCE [LARGE SCALE GENOMIC DNA]</scope>
    <source>
        <strain evidence="5">17SD2-17</strain>
    </source>
</reference>
<dbReference type="Gene3D" id="1.10.10.60">
    <property type="entry name" value="Homeodomain-like"/>
    <property type="match status" value="1"/>
</dbReference>
<proteinExistence type="predicted"/>
<dbReference type="RefSeq" id="WP_109888050.1">
    <property type="nucleotide sequence ID" value="NZ_CP029550.1"/>
</dbReference>
<dbReference type="Pfam" id="PF01965">
    <property type="entry name" value="DJ-1_PfpI"/>
    <property type="match status" value="1"/>
</dbReference>
<name>A0A2U8W3P3_9HYPH</name>
<accession>A0A2U8W3P3</accession>
<evidence type="ECO:0000313" key="4">
    <source>
        <dbReference type="EMBL" id="AWN40150.1"/>
    </source>
</evidence>
<evidence type="ECO:0000256" key="1">
    <source>
        <dbReference type="ARBA" id="ARBA00023015"/>
    </source>
</evidence>
<dbReference type="AlphaFoldDB" id="A0A2U8W3P3"/>
<dbReference type="Proteomes" id="UP000245926">
    <property type="component" value="Chromosome"/>
</dbReference>
<evidence type="ECO:0000256" key="2">
    <source>
        <dbReference type="ARBA" id="ARBA00023163"/>
    </source>
</evidence>
<dbReference type="KEGG" id="mets:DK389_05855"/>
<dbReference type="Gene3D" id="3.40.50.880">
    <property type="match status" value="1"/>
</dbReference>
<protein>
    <submittedName>
        <fullName evidence="4">AraC family transcriptional regulator</fullName>
    </submittedName>
</protein>
<dbReference type="OrthoDB" id="9793422at2"/>
<keyword evidence="1" id="KW-0805">Transcription regulation</keyword>
<gene>
    <name evidence="4" type="ORF">DK389_05855</name>
</gene>
<dbReference type="InterPro" id="IPR052158">
    <property type="entry name" value="INH-QAR"/>
</dbReference>
<sequence length="314" mass="34353">MLTIGVLAIPELKLMSLAALSVFQAANSVSGGRAYEIRLVSERGGMVPTNAGFGVSTEALDAAVFDTFILGAFTGKSAGSAQLLDFVRRSAGSARRVASFCTGVFVLAEAGLLAERRVTTHWLNVADLEARFPDLRVETDRIFVNDGEVWTSAGMTASIDMALALVEADLGQATAREVARRMLLDRRRLGAQPQASRLIDLEPKSDRIQRALDFARLNLREMLSITQLAEIARLSPRQFSRAFHAELGLPPAKAIERLRADAARVMLAQGRHSLEVIAAETGFADRERMRRAFLRVYGRNPQDFRRATRALALA</sequence>
<dbReference type="SUPFAM" id="SSF46689">
    <property type="entry name" value="Homeodomain-like"/>
    <property type="match status" value="2"/>
</dbReference>
<dbReference type="GO" id="GO:0003700">
    <property type="term" value="F:DNA-binding transcription factor activity"/>
    <property type="evidence" value="ECO:0007669"/>
    <property type="project" value="InterPro"/>
</dbReference>
<dbReference type="InterPro" id="IPR009057">
    <property type="entry name" value="Homeodomain-like_sf"/>
</dbReference>
<organism evidence="4 5">
    <name type="scientific">Methylobacterium durans</name>
    <dbReference type="NCBI Taxonomy" id="2202825"/>
    <lineage>
        <taxon>Bacteria</taxon>
        <taxon>Pseudomonadati</taxon>
        <taxon>Pseudomonadota</taxon>
        <taxon>Alphaproteobacteria</taxon>
        <taxon>Hyphomicrobiales</taxon>
        <taxon>Methylobacteriaceae</taxon>
        <taxon>Methylobacterium</taxon>
    </lineage>
</organism>
<dbReference type="SMART" id="SM00342">
    <property type="entry name" value="HTH_ARAC"/>
    <property type="match status" value="1"/>
</dbReference>